<dbReference type="OrthoDB" id="288868at2759"/>
<evidence type="ECO:0000313" key="2">
    <source>
        <dbReference type="EMBL" id="CDW82815.1"/>
    </source>
</evidence>
<dbReference type="Pfam" id="PF02493">
    <property type="entry name" value="MORN"/>
    <property type="match status" value="6"/>
</dbReference>
<dbReference type="OMA" id="DTWENTR"/>
<dbReference type="PANTHER" id="PTHR43215:SF14">
    <property type="entry name" value="RADIAL SPOKE HEAD 1 HOMOLOG"/>
    <property type="match status" value="1"/>
</dbReference>
<dbReference type="InterPro" id="IPR003409">
    <property type="entry name" value="MORN"/>
</dbReference>
<evidence type="ECO:0000313" key="3">
    <source>
        <dbReference type="Proteomes" id="UP000039865"/>
    </source>
</evidence>
<dbReference type="EMBL" id="CCKQ01011271">
    <property type="protein sequence ID" value="CDW82815.1"/>
    <property type="molecule type" value="Genomic_DNA"/>
</dbReference>
<keyword evidence="1" id="KW-0677">Repeat</keyword>
<protein>
    <recommendedName>
        <fullName evidence="4">Morn repeat protein</fullName>
    </recommendedName>
</protein>
<accession>A0A078AKA3</accession>
<dbReference type="AlphaFoldDB" id="A0A078AKA3"/>
<gene>
    <name evidence="2" type="primary">Contig16294.g17356</name>
    <name evidence="2" type="ORF">STYLEM_11850</name>
</gene>
<keyword evidence="3" id="KW-1185">Reference proteome</keyword>
<organism evidence="2 3">
    <name type="scientific">Stylonychia lemnae</name>
    <name type="common">Ciliate</name>
    <dbReference type="NCBI Taxonomy" id="5949"/>
    <lineage>
        <taxon>Eukaryota</taxon>
        <taxon>Sar</taxon>
        <taxon>Alveolata</taxon>
        <taxon>Ciliophora</taxon>
        <taxon>Intramacronucleata</taxon>
        <taxon>Spirotrichea</taxon>
        <taxon>Stichotrichia</taxon>
        <taxon>Sporadotrichida</taxon>
        <taxon>Oxytrichidae</taxon>
        <taxon>Stylonychinae</taxon>
        <taxon>Stylonychia</taxon>
    </lineage>
</organism>
<dbReference type="InParanoid" id="A0A078AKA3"/>
<dbReference type="SUPFAM" id="SSF82185">
    <property type="entry name" value="Histone H3 K4-specific methyltransferase SET7/9 N-terminal domain"/>
    <property type="match status" value="1"/>
</dbReference>
<name>A0A078AKA3_STYLE</name>
<dbReference type="PANTHER" id="PTHR43215">
    <property type="entry name" value="RADIAL SPOKE HEAD 1 HOMOLOG"/>
    <property type="match status" value="1"/>
</dbReference>
<dbReference type="Proteomes" id="UP000039865">
    <property type="component" value="Unassembled WGS sequence"/>
</dbReference>
<evidence type="ECO:0000256" key="1">
    <source>
        <dbReference type="ARBA" id="ARBA00022737"/>
    </source>
</evidence>
<dbReference type="Gene3D" id="2.20.110.10">
    <property type="entry name" value="Histone H3 K4-specific methyltransferase SET7/9 N-terminal domain"/>
    <property type="match status" value="2"/>
</dbReference>
<sequence>MQPDYQLITSFDNDKGAFDLTIISTNALVNEIISKLGVFNYSSLDKIHPNPNRIFKPLIKYDNGTYQGEYDTVKKQKDGKGRFILQNGTVYDGFWKNDLKDGFGRFILYNGNYYISEWKNGKLNGYGKYYYINGKIYEGQFLNDKKEGIGLLTWHNGNQYYGQWVNGNRQGVGVYTFKSGDILLGQWMNNQLHGIVMVIPKNGGQIEIRRYQNYQLIQKLLKIDNAQK</sequence>
<evidence type="ECO:0008006" key="4">
    <source>
        <dbReference type="Google" id="ProtNLM"/>
    </source>
</evidence>
<reference evidence="2 3" key="1">
    <citation type="submission" date="2014-06" db="EMBL/GenBank/DDBJ databases">
        <authorList>
            <person name="Swart Estienne"/>
        </authorList>
    </citation>
    <scope>NUCLEOTIDE SEQUENCE [LARGE SCALE GENOMIC DNA]</scope>
    <source>
        <strain evidence="2 3">130c</strain>
    </source>
</reference>
<proteinExistence type="predicted"/>
<dbReference type="SMART" id="SM00698">
    <property type="entry name" value="MORN"/>
    <property type="match status" value="5"/>
</dbReference>